<evidence type="ECO:0000256" key="2">
    <source>
        <dbReference type="ARBA" id="ARBA00008520"/>
    </source>
</evidence>
<dbReference type="InterPro" id="IPR050490">
    <property type="entry name" value="Bact_solute-bd_prot1"/>
</dbReference>
<dbReference type="PANTHER" id="PTHR43649:SF34">
    <property type="entry name" value="ABC TRANSPORTER PERIPLASMIC-BINDING PROTEIN YCJN-RELATED"/>
    <property type="match status" value="1"/>
</dbReference>
<name>A0A377HPW7_GRIHO</name>
<dbReference type="InterPro" id="IPR036390">
    <property type="entry name" value="WH_DNA-bd_sf"/>
</dbReference>
<dbReference type="InterPro" id="IPR006059">
    <property type="entry name" value="SBP"/>
</dbReference>
<dbReference type="AlphaFoldDB" id="A0A377HPW7"/>
<accession>A0A377HPW7</accession>
<sequence>MTREELLRILDFTESTRKLVEDGNNLSLTDARWNIIAFVIRRHFEGKLLTITSIAMASNVPYATAMRRIGELVDEGMLLKRARTRTGKSFSLHPTEKMIAEFENYAHQLKSLVGHTFGFSQRGYGKNREENDYYFGASYMGSRLIPYPSVMEEGIGYDRVVRILCPSDPTFKTLSDMSRNLNELCGGKLEVVNLSLDALHDEVIENAALPSSKYDIMAVDLPWFGEFVERGAITPLTTLIEKHRYRFSDYHTSAWKGSSYRGEQYGIPIQPTVELLFYRKDLFQSLGLPPPSSTETLLSCAKALHNLKPELYGIVLNCGQGTPVAQTFLQTMAAFGQPVIDLPKIGDDYTVEGIESRTLCPKVDSEGGRAAAEFLLALLKYSHPASLHCNWDQRIRLFSEGKAAMTYGWSIRAAMIEMDESCEAHGKVGYTVSPPGPGAKPVSPIGGFSLVIPANLADDRLEKNWQMMTYLSRPDLMKWYTLNGSFSSPRFSTSADPEVQQFSSIFETVDELERKGEIHNWPRPPVPEFNDIVAILGDEIHKMLRGILTVDDALSRAQKRIEALRH</sequence>
<dbReference type="GeneID" id="58897041"/>
<evidence type="ECO:0000313" key="5">
    <source>
        <dbReference type="EMBL" id="STO58083.1"/>
    </source>
</evidence>
<proteinExistence type="inferred from homology"/>
<evidence type="ECO:0000256" key="4">
    <source>
        <dbReference type="ARBA" id="ARBA00022729"/>
    </source>
</evidence>
<dbReference type="EMBL" id="UGHD01000002">
    <property type="protein sequence ID" value="STO58083.1"/>
    <property type="molecule type" value="Genomic_DNA"/>
</dbReference>
<reference evidence="5 6" key="1">
    <citation type="submission" date="2018-06" db="EMBL/GenBank/DDBJ databases">
        <authorList>
            <consortium name="Pathogen Informatics"/>
            <person name="Doyle S."/>
        </authorList>
    </citation>
    <scope>NUCLEOTIDE SEQUENCE [LARGE SCALE GENOMIC DNA]</scope>
    <source>
        <strain evidence="5 6">NCTC11645</strain>
    </source>
</reference>
<organism evidence="5 6">
    <name type="scientific">Grimontia hollisae</name>
    <name type="common">Vibrio hollisae</name>
    <dbReference type="NCBI Taxonomy" id="673"/>
    <lineage>
        <taxon>Bacteria</taxon>
        <taxon>Pseudomonadati</taxon>
        <taxon>Pseudomonadota</taxon>
        <taxon>Gammaproteobacteria</taxon>
        <taxon>Vibrionales</taxon>
        <taxon>Vibrionaceae</taxon>
        <taxon>Grimontia</taxon>
    </lineage>
</organism>
<dbReference type="SUPFAM" id="SSF46785">
    <property type="entry name" value="Winged helix' DNA-binding domain"/>
    <property type="match status" value="1"/>
</dbReference>
<evidence type="ECO:0000313" key="6">
    <source>
        <dbReference type="Proteomes" id="UP000254512"/>
    </source>
</evidence>
<dbReference type="STRING" id="673.AL542_13970"/>
<dbReference type="KEGG" id="gho:AL542_13970"/>
<evidence type="ECO:0000256" key="1">
    <source>
        <dbReference type="ARBA" id="ARBA00004418"/>
    </source>
</evidence>
<dbReference type="GO" id="GO:0042597">
    <property type="term" value="C:periplasmic space"/>
    <property type="evidence" value="ECO:0007669"/>
    <property type="project" value="UniProtKB-SubCell"/>
</dbReference>
<dbReference type="PANTHER" id="PTHR43649">
    <property type="entry name" value="ARABINOSE-BINDING PROTEIN-RELATED"/>
    <property type="match status" value="1"/>
</dbReference>
<dbReference type="Proteomes" id="UP000254512">
    <property type="component" value="Unassembled WGS sequence"/>
</dbReference>
<evidence type="ECO:0000256" key="3">
    <source>
        <dbReference type="ARBA" id="ARBA00022448"/>
    </source>
</evidence>
<comment type="subcellular location">
    <subcellularLocation>
        <location evidence="1">Periplasm</location>
    </subcellularLocation>
</comment>
<keyword evidence="4" id="KW-0732">Signal</keyword>
<protein>
    <submittedName>
        <fullName evidence="5">Maltose-binding periplasmic proteins/domains</fullName>
    </submittedName>
</protein>
<dbReference type="Gene3D" id="3.40.190.10">
    <property type="entry name" value="Periplasmic binding protein-like II"/>
    <property type="match status" value="2"/>
</dbReference>
<gene>
    <name evidence="5" type="ORF">NCTC11645_02498</name>
</gene>
<dbReference type="SUPFAM" id="SSF53850">
    <property type="entry name" value="Periplasmic binding protein-like II"/>
    <property type="match status" value="1"/>
</dbReference>
<comment type="similarity">
    <text evidence="2">Belongs to the bacterial solute-binding protein 1 family.</text>
</comment>
<dbReference type="RefSeq" id="WP_005503506.1">
    <property type="nucleotide sequence ID" value="NZ_CP014056.2"/>
</dbReference>
<keyword evidence="3" id="KW-0813">Transport</keyword>
<dbReference type="Pfam" id="PF13416">
    <property type="entry name" value="SBP_bac_8"/>
    <property type="match status" value="1"/>
</dbReference>